<accession>A0A381ULH8</accession>
<dbReference type="PRINTS" id="PR01790">
    <property type="entry name" value="SMP30FAMILY"/>
</dbReference>
<dbReference type="SUPFAM" id="SSF63829">
    <property type="entry name" value="Calcium-dependent phosphotriesterase"/>
    <property type="match status" value="1"/>
</dbReference>
<dbReference type="GO" id="GO:0004341">
    <property type="term" value="F:gluconolactonase activity"/>
    <property type="evidence" value="ECO:0007669"/>
    <property type="project" value="TreeGrafter"/>
</dbReference>
<dbReference type="InterPro" id="IPR005511">
    <property type="entry name" value="SMP-30"/>
</dbReference>
<dbReference type="InterPro" id="IPR013658">
    <property type="entry name" value="SGL"/>
</dbReference>
<evidence type="ECO:0000259" key="2">
    <source>
        <dbReference type="Pfam" id="PF08450"/>
    </source>
</evidence>
<dbReference type="Gene3D" id="2.120.10.30">
    <property type="entry name" value="TolB, C-terminal domain"/>
    <property type="match status" value="1"/>
</dbReference>
<dbReference type="PANTHER" id="PTHR10907:SF47">
    <property type="entry name" value="REGUCALCIN"/>
    <property type="match status" value="1"/>
</dbReference>
<gene>
    <name evidence="3" type="ORF">METZ01_LOCUS81869</name>
</gene>
<evidence type="ECO:0000256" key="1">
    <source>
        <dbReference type="ARBA" id="ARBA00008853"/>
    </source>
</evidence>
<dbReference type="Pfam" id="PF08450">
    <property type="entry name" value="SGL"/>
    <property type="match status" value="1"/>
</dbReference>
<dbReference type="GO" id="GO:0005509">
    <property type="term" value="F:calcium ion binding"/>
    <property type="evidence" value="ECO:0007669"/>
    <property type="project" value="TreeGrafter"/>
</dbReference>
<feature type="domain" description="SMP-30/Gluconolactonase/LRE-like region" evidence="2">
    <location>
        <begin position="20"/>
        <end position="266"/>
    </location>
</feature>
<reference evidence="3" key="1">
    <citation type="submission" date="2018-05" db="EMBL/GenBank/DDBJ databases">
        <authorList>
            <person name="Lanie J.A."/>
            <person name="Ng W.-L."/>
            <person name="Kazmierczak K.M."/>
            <person name="Andrzejewski T.M."/>
            <person name="Davidsen T.M."/>
            <person name="Wayne K.J."/>
            <person name="Tettelin H."/>
            <person name="Glass J.I."/>
            <person name="Rusch D."/>
            <person name="Podicherti R."/>
            <person name="Tsui H.-C.T."/>
            <person name="Winkler M.E."/>
        </authorList>
    </citation>
    <scope>NUCLEOTIDE SEQUENCE</scope>
</reference>
<dbReference type="AlphaFoldDB" id="A0A381ULH8"/>
<organism evidence="3">
    <name type="scientific">marine metagenome</name>
    <dbReference type="NCBI Taxonomy" id="408172"/>
    <lineage>
        <taxon>unclassified sequences</taxon>
        <taxon>metagenomes</taxon>
        <taxon>ecological metagenomes</taxon>
    </lineage>
</organism>
<dbReference type="InterPro" id="IPR011042">
    <property type="entry name" value="6-blade_b-propeller_TolB-like"/>
</dbReference>
<name>A0A381ULH8_9ZZZZ</name>
<dbReference type="GO" id="GO:0019853">
    <property type="term" value="P:L-ascorbic acid biosynthetic process"/>
    <property type="evidence" value="ECO:0007669"/>
    <property type="project" value="TreeGrafter"/>
</dbReference>
<protein>
    <recommendedName>
        <fullName evidence="2">SMP-30/Gluconolactonase/LRE-like region domain-containing protein</fullName>
    </recommendedName>
</protein>
<evidence type="ECO:0000313" key="3">
    <source>
        <dbReference type="EMBL" id="SVA29015.1"/>
    </source>
</evidence>
<proteinExistence type="inferred from homology"/>
<dbReference type="PANTHER" id="PTHR10907">
    <property type="entry name" value="REGUCALCIN"/>
    <property type="match status" value="1"/>
</dbReference>
<comment type="similarity">
    <text evidence="1">Belongs to the SMP-30/CGR1 family.</text>
</comment>
<sequence length="298" mass="32976">MNNFDLVGEAECVWEVQAICGEGPLWVESESHAEQSLFFVDIDGQMLHCYEENTGGHRSWELDEKTGWVLPRRNHEGFVAGCVSGVYFLDLNSGKRTFALLPDPQESENRFNDAKCDRDGRIWAGRSHDPETKATGCLFRIDPDLSYSRWDGPYICPNGPAISADDRTLYHVDTFSGTVWAFDKHPDGSISNRREFARLDSQTEGFPDGLTVDSENRVWLAHWGGGCITCFSPQGERLGVVQLPVPQITSCAFGGCDLSTLYITTAARNLNLEEYPLAGALFKVDTKTSGFASPAFAG</sequence>
<dbReference type="EMBL" id="UINC01006682">
    <property type="protein sequence ID" value="SVA29015.1"/>
    <property type="molecule type" value="Genomic_DNA"/>
</dbReference>